<name>A0AAX7TR25_ASTCA</name>
<evidence type="ECO:0000313" key="15">
    <source>
        <dbReference type="Ensembl" id="ENSACLP00000056086.1"/>
    </source>
</evidence>
<dbReference type="GO" id="GO:0045944">
    <property type="term" value="P:positive regulation of transcription by RNA polymerase II"/>
    <property type="evidence" value="ECO:0007669"/>
    <property type="project" value="TreeGrafter"/>
</dbReference>
<evidence type="ECO:0000256" key="8">
    <source>
        <dbReference type="ARBA" id="ARBA00023015"/>
    </source>
</evidence>
<proteinExistence type="inferred from homology"/>
<evidence type="ECO:0000256" key="5">
    <source>
        <dbReference type="ARBA" id="ARBA00022490"/>
    </source>
</evidence>
<sequence>MDAHRGAPPAGQQIVHVRGDSQTELEALFTAVMNPNAAKQPSSLPMRMRKLPDSFFRQPDPRGHSRQVLKTAAVLSPCRLTEPTLHYTLTLMANHSCAVTTVMQSNPKNLQSDRVGTRHVLYEQAGGGASSDGGVCGSQAPHHVRAHSSPASLPVNSLSTQAADVAATPIIPDDMPLPRGWEMAKTPTGQRYFLNHLDKTTTWHDPRLAQLQSAAAQHPISGPPVHAHSLSNPAPTTQPQNINPEKAQKMNPSILGMAMQQSQEKDRLRCKQGIPQQIAPQDVGGRSQMPGGMDHDRSAQTLVPSLDVRIRASNHEPTLNGAHSRNESTDSGLSVSSLPRTTDHMLSSVEHMDTGDSEPPSMALQDSMPVLPMSEGEELMPCIPEGLSSDLLMDMETVLSGSHMDRDSLLTWL</sequence>
<dbReference type="InterPro" id="IPR051583">
    <property type="entry name" value="YAP1"/>
</dbReference>
<dbReference type="Gene3D" id="6.20.430.10">
    <property type="match status" value="1"/>
</dbReference>
<keyword evidence="9" id="KW-0010">Activator</keyword>
<keyword evidence="5" id="KW-0963">Cytoplasm</keyword>
<dbReference type="GO" id="GO:0005737">
    <property type="term" value="C:cytoplasm"/>
    <property type="evidence" value="ECO:0007669"/>
    <property type="project" value="UniProtKB-SubCell"/>
</dbReference>
<keyword evidence="11" id="KW-0539">Nucleus</keyword>
<feature type="compositionally biased region" description="Polar residues" evidence="13">
    <location>
        <begin position="229"/>
        <end position="243"/>
    </location>
</feature>
<keyword evidence="7" id="KW-0965">Cell junction</keyword>
<keyword evidence="4" id="KW-0796">Tight junction</keyword>
<dbReference type="Ensembl" id="ENSACLT00000056181.1">
    <property type="protein sequence ID" value="ENSACLP00000056086.1"/>
    <property type="gene ID" value="ENSACLG00000021337.2"/>
</dbReference>
<evidence type="ECO:0000256" key="3">
    <source>
        <dbReference type="ARBA" id="ARBA00004496"/>
    </source>
</evidence>
<evidence type="ECO:0000256" key="11">
    <source>
        <dbReference type="ARBA" id="ARBA00023242"/>
    </source>
</evidence>
<feature type="domain" description="WW" evidence="14">
    <location>
        <begin position="175"/>
        <end position="208"/>
    </location>
</feature>
<dbReference type="GO" id="GO:0005634">
    <property type="term" value="C:nucleus"/>
    <property type="evidence" value="ECO:0007669"/>
    <property type="project" value="UniProtKB-SubCell"/>
</dbReference>
<dbReference type="GO" id="GO:0003713">
    <property type="term" value="F:transcription coactivator activity"/>
    <property type="evidence" value="ECO:0007669"/>
    <property type="project" value="TreeGrafter"/>
</dbReference>
<protein>
    <recommendedName>
        <fullName evidence="14">WW domain-containing protein</fullName>
    </recommendedName>
</protein>
<dbReference type="SMART" id="SM00456">
    <property type="entry name" value="WW"/>
    <property type="match status" value="1"/>
</dbReference>
<dbReference type="FunFam" id="2.20.70.10:FF:000012">
    <property type="entry name" value="transcriptional coactivator YAP1 isoform X2"/>
    <property type="match status" value="1"/>
</dbReference>
<comment type="similarity">
    <text evidence="12">Belongs to the YAP1 family.</text>
</comment>
<dbReference type="CDD" id="cd00201">
    <property type="entry name" value="WW"/>
    <property type="match status" value="1"/>
</dbReference>
<dbReference type="InterPro" id="IPR036020">
    <property type="entry name" value="WW_dom_sf"/>
</dbReference>
<evidence type="ECO:0000256" key="13">
    <source>
        <dbReference type="SAM" id="MobiDB-lite"/>
    </source>
</evidence>
<keyword evidence="6" id="KW-0678">Repressor</keyword>
<dbReference type="InterPro" id="IPR053819">
    <property type="entry name" value="TEADIR3_omega_loop"/>
</dbReference>
<keyword evidence="8" id="KW-0805">Transcription regulation</keyword>
<dbReference type="PROSITE" id="PS50020">
    <property type="entry name" value="WW_DOMAIN_2"/>
    <property type="match status" value="1"/>
</dbReference>
<evidence type="ECO:0000256" key="2">
    <source>
        <dbReference type="ARBA" id="ARBA00004435"/>
    </source>
</evidence>
<dbReference type="AlphaFoldDB" id="A0AAX7TR25"/>
<evidence type="ECO:0000256" key="10">
    <source>
        <dbReference type="ARBA" id="ARBA00023163"/>
    </source>
</evidence>
<reference evidence="15" key="1">
    <citation type="submission" date="2018-05" db="EMBL/GenBank/DDBJ databases">
        <authorList>
            <person name="Datahose"/>
        </authorList>
    </citation>
    <scope>NUCLEOTIDE SEQUENCE</scope>
</reference>
<organism evidence="15 16">
    <name type="scientific">Astatotilapia calliptera</name>
    <name type="common">Eastern happy</name>
    <name type="synonym">Chromis callipterus</name>
    <dbReference type="NCBI Taxonomy" id="8154"/>
    <lineage>
        <taxon>Eukaryota</taxon>
        <taxon>Metazoa</taxon>
        <taxon>Chordata</taxon>
        <taxon>Craniata</taxon>
        <taxon>Vertebrata</taxon>
        <taxon>Euteleostomi</taxon>
        <taxon>Actinopterygii</taxon>
        <taxon>Neopterygii</taxon>
        <taxon>Teleostei</taxon>
        <taxon>Neoteleostei</taxon>
        <taxon>Acanthomorphata</taxon>
        <taxon>Ovalentaria</taxon>
        <taxon>Cichlomorphae</taxon>
        <taxon>Cichliformes</taxon>
        <taxon>Cichlidae</taxon>
        <taxon>African cichlids</taxon>
        <taxon>Pseudocrenilabrinae</taxon>
        <taxon>Haplochromini</taxon>
        <taxon>Astatotilapia</taxon>
    </lineage>
</organism>
<dbReference type="Gene3D" id="2.20.70.10">
    <property type="match status" value="1"/>
</dbReference>
<gene>
    <name evidence="15" type="primary">YAP1</name>
</gene>
<feature type="region of interest" description="Disordered" evidence="13">
    <location>
        <begin position="218"/>
        <end position="246"/>
    </location>
</feature>
<dbReference type="PANTHER" id="PTHR17616:SF9">
    <property type="entry name" value="TRANSCRIPTIONAL COACTIVATOR YAP1"/>
    <property type="match status" value="1"/>
</dbReference>
<evidence type="ECO:0000256" key="1">
    <source>
        <dbReference type="ARBA" id="ARBA00004123"/>
    </source>
</evidence>
<feature type="region of interest" description="Disordered" evidence="13">
    <location>
        <begin position="129"/>
        <end position="152"/>
    </location>
</feature>
<dbReference type="Pfam" id="PF00397">
    <property type="entry name" value="WW"/>
    <property type="match status" value="1"/>
</dbReference>
<feature type="region of interest" description="Disordered" evidence="13">
    <location>
        <begin position="315"/>
        <end position="339"/>
    </location>
</feature>
<evidence type="ECO:0000256" key="7">
    <source>
        <dbReference type="ARBA" id="ARBA00022949"/>
    </source>
</evidence>
<dbReference type="PANTHER" id="PTHR17616">
    <property type="entry name" value="YES-ASSOCIATED PROTEIN YAP1 FAMILY MEMBER"/>
    <property type="match status" value="1"/>
</dbReference>
<keyword evidence="16" id="KW-1185">Reference proteome</keyword>
<evidence type="ECO:0000256" key="9">
    <source>
        <dbReference type="ARBA" id="ARBA00023159"/>
    </source>
</evidence>
<evidence type="ECO:0000256" key="4">
    <source>
        <dbReference type="ARBA" id="ARBA00022427"/>
    </source>
</evidence>
<keyword evidence="10" id="KW-0804">Transcription</keyword>
<evidence type="ECO:0000256" key="12">
    <source>
        <dbReference type="ARBA" id="ARBA00038057"/>
    </source>
</evidence>
<dbReference type="Proteomes" id="UP000265100">
    <property type="component" value="Chromosome 10"/>
</dbReference>
<dbReference type="Pfam" id="PF15238">
    <property type="entry name" value="TEADIR3"/>
    <property type="match status" value="1"/>
</dbReference>
<evidence type="ECO:0000259" key="14">
    <source>
        <dbReference type="PROSITE" id="PS50020"/>
    </source>
</evidence>
<dbReference type="GO" id="GO:0035329">
    <property type="term" value="P:hippo signaling"/>
    <property type="evidence" value="ECO:0007669"/>
    <property type="project" value="TreeGrafter"/>
</dbReference>
<reference evidence="15" key="2">
    <citation type="submission" date="2025-08" db="UniProtKB">
        <authorList>
            <consortium name="Ensembl"/>
        </authorList>
    </citation>
    <scope>IDENTIFICATION</scope>
</reference>
<dbReference type="PROSITE" id="PS01159">
    <property type="entry name" value="WW_DOMAIN_1"/>
    <property type="match status" value="1"/>
</dbReference>
<dbReference type="SUPFAM" id="SSF51045">
    <property type="entry name" value="WW domain"/>
    <property type="match status" value="1"/>
</dbReference>
<accession>A0AAX7TR25</accession>
<dbReference type="GeneTree" id="ENSGT00510000046760"/>
<comment type="subcellular location">
    <subcellularLocation>
        <location evidence="2">Cell junction</location>
        <location evidence="2">Tight junction</location>
    </subcellularLocation>
    <subcellularLocation>
        <location evidence="3">Cytoplasm</location>
    </subcellularLocation>
    <subcellularLocation>
        <location evidence="1">Nucleus</location>
    </subcellularLocation>
</comment>
<dbReference type="InterPro" id="IPR001202">
    <property type="entry name" value="WW_dom"/>
</dbReference>
<reference evidence="15" key="3">
    <citation type="submission" date="2025-09" db="UniProtKB">
        <authorList>
            <consortium name="Ensembl"/>
        </authorList>
    </citation>
    <scope>IDENTIFICATION</scope>
</reference>
<dbReference type="GO" id="GO:0005923">
    <property type="term" value="C:bicellular tight junction"/>
    <property type="evidence" value="ECO:0007669"/>
    <property type="project" value="UniProtKB-SubCell"/>
</dbReference>
<evidence type="ECO:0000256" key="6">
    <source>
        <dbReference type="ARBA" id="ARBA00022491"/>
    </source>
</evidence>
<evidence type="ECO:0000313" key="16">
    <source>
        <dbReference type="Proteomes" id="UP000265100"/>
    </source>
</evidence>